<accession>A0A3B0UH45</accession>
<keyword evidence="3" id="KW-0378">Hydrolase</keyword>
<keyword evidence="6" id="KW-0238">DNA-binding</keyword>
<dbReference type="PANTHER" id="PTHR48466">
    <property type="entry name" value="OS10G0509000 PROTEIN-RELATED"/>
    <property type="match status" value="1"/>
</dbReference>
<sequence length="797" mass="88858">MIYPSSIEKKLGFDAIRVLLLEACKSPLGAQYVNLIKPSVKLDQIQIWINQVAEFKNGIVQGVIPGIGELYDIRNTLKQAEVDGAVIDTDLLNQVAKTLSVANMLHQSLLVLDKISFPELSNLSEKVIFPAALLKALSKVFDGEGKIKDDASNTLKEIRKSFRVEEGRLRSIIQKAFKQAQKDGLVPEGTTISVRENRMVIPINSSNKRHINGFVHDESASGTISYIEPVESLEANNKIRELELAERREVYAILAKLTELIRIQLFEVKSTVFFIGIIDFISAKAKIGLKLDGNTPKLISQPNIELIEAKHPQLVLSFAKEEREVVPLTVKLDTKHHLLLISGPNAGGKSVALKTIGINQYMLQCGVLPLVHSDSKMSVFDDIFIDIGDEQSIDNDLSTYSSHLKNMKTMLKHACGNSLILIDEFGTGTDPLFGGAIAEAMLEQFVSQKCFGAITTHYSNLKTFAERTEGIINGAMRFNMKDLEPEYALEVGRPGSSFALELAQKSGVQGEVIKNAKSKLGADQLDIEKLLNKLERQKQKLRERETSLKVKENRVAQLEKKYEELNESIETKKAEIIEKARVEAANLLKNTNRKIEKTIRHIKESKAEKKETKKVRKSLSSFSEEVNKDIKNNKPKISNEPASGLIIVGSYAVLDEGTSPVKVIEIKEKEAKIMAGNFTSYVKLNRLTKVSNKAARSAERNVTAPRNSFSIVDKRADFSSKLDVRGKRSEEIYTLIDSFMNDAVMLDQSEVRVLHGKGSGVLRDIIRQQLKEYPFVAHFKDEHIERGGAGITVINLQ</sequence>
<dbReference type="AlphaFoldDB" id="A0A3B0UH45"/>
<dbReference type="InterPro" id="IPR027417">
    <property type="entry name" value="P-loop_NTPase"/>
</dbReference>
<dbReference type="PIRSF" id="PIRSF005814">
    <property type="entry name" value="MutS_YshD"/>
    <property type="match status" value="1"/>
</dbReference>
<dbReference type="GO" id="GO:0004519">
    <property type="term" value="F:endonuclease activity"/>
    <property type="evidence" value="ECO:0007669"/>
    <property type="project" value="InterPro"/>
</dbReference>
<dbReference type="EMBL" id="UOES01000408">
    <property type="protein sequence ID" value="VAW28470.1"/>
    <property type="molecule type" value="Genomic_DNA"/>
</dbReference>
<dbReference type="PROSITE" id="PS50828">
    <property type="entry name" value="SMR"/>
    <property type="match status" value="1"/>
</dbReference>
<evidence type="ECO:0000256" key="2">
    <source>
        <dbReference type="ARBA" id="ARBA00022741"/>
    </source>
</evidence>
<reference evidence="9" key="1">
    <citation type="submission" date="2018-06" db="EMBL/GenBank/DDBJ databases">
        <authorList>
            <person name="Zhirakovskaya E."/>
        </authorList>
    </citation>
    <scope>NUCLEOTIDE SEQUENCE</scope>
</reference>
<dbReference type="Gene3D" id="3.40.50.300">
    <property type="entry name" value="P-loop containing nucleotide triphosphate hydrolases"/>
    <property type="match status" value="1"/>
</dbReference>
<evidence type="ECO:0000259" key="8">
    <source>
        <dbReference type="PROSITE" id="PS50828"/>
    </source>
</evidence>
<evidence type="ECO:0000256" key="6">
    <source>
        <dbReference type="ARBA" id="ARBA00023125"/>
    </source>
</evidence>
<dbReference type="Gene3D" id="3.30.1370.110">
    <property type="match status" value="1"/>
</dbReference>
<keyword evidence="1" id="KW-0699">rRNA-binding</keyword>
<organism evidence="9">
    <name type="scientific">hydrothermal vent metagenome</name>
    <dbReference type="NCBI Taxonomy" id="652676"/>
    <lineage>
        <taxon>unclassified sequences</taxon>
        <taxon>metagenomes</taxon>
        <taxon>ecological metagenomes</taxon>
    </lineage>
</organism>
<keyword evidence="5" id="KW-0694">RNA-binding</keyword>
<protein>
    <submittedName>
        <fullName evidence="9">Recombination inhibitory protein MutS2</fullName>
    </submittedName>
</protein>
<dbReference type="GO" id="GO:0016887">
    <property type="term" value="F:ATP hydrolysis activity"/>
    <property type="evidence" value="ECO:0007669"/>
    <property type="project" value="InterPro"/>
</dbReference>
<dbReference type="InterPro" id="IPR005747">
    <property type="entry name" value="MutS2"/>
</dbReference>
<dbReference type="HAMAP" id="MF_00092">
    <property type="entry name" value="MutS2"/>
    <property type="match status" value="1"/>
</dbReference>
<name>A0A3B0UH45_9ZZZZ</name>
<dbReference type="InterPro" id="IPR000432">
    <property type="entry name" value="DNA_mismatch_repair_MutS_C"/>
</dbReference>
<dbReference type="Pfam" id="PF01713">
    <property type="entry name" value="Smr"/>
    <property type="match status" value="1"/>
</dbReference>
<dbReference type="SMART" id="SM00533">
    <property type="entry name" value="MUTSd"/>
    <property type="match status" value="1"/>
</dbReference>
<dbReference type="PANTHER" id="PTHR48466:SF2">
    <property type="entry name" value="OS10G0509000 PROTEIN"/>
    <property type="match status" value="1"/>
</dbReference>
<dbReference type="GO" id="GO:0019843">
    <property type="term" value="F:rRNA binding"/>
    <property type="evidence" value="ECO:0007669"/>
    <property type="project" value="UniProtKB-KW"/>
</dbReference>
<dbReference type="SMART" id="SM00463">
    <property type="entry name" value="SMR"/>
    <property type="match status" value="1"/>
</dbReference>
<feature type="domain" description="Smr" evidence="8">
    <location>
        <begin position="722"/>
        <end position="797"/>
    </location>
</feature>
<dbReference type="SUPFAM" id="SSF48334">
    <property type="entry name" value="DNA repair protein MutS, domain III"/>
    <property type="match status" value="1"/>
</dbReference>
<dbReference type="Pfam" id="PF00488">
    <property type="entry name" value="MutS_V"/>
    <property type="match status" value="1"/>
</dbReference>
<evidence type="ECO:0000256" key="7">
    <source>
        <dbReference type="SAM" id="Coils"/>
    </source>
</evidence>
<dbReference type="GO" id="GO:0005524">
    <property type="term" value="F:ATP binding"/>
    <property type="evidence" value="ECO:0007669"/>
    <property type="project" value="UniProtKB-KW"/>
</dbReference>
<keyword evidence="4" id="KW-0067">ATP-binding</keyword>
<dbReference type="GO" id="GO:0045910">
    <property type="term" value="P:negative regulation of DNA recombination"/>
    <property type="evidence" value="ECO:0007669"/>
    <property type="project" value="InterPro"/>
</dbReference>
<proteinExistence type="inferred from homology"/>
<feature type="coiled-coil region" evidence="7">
    <location>
        <begin position="513"/>
        <end position="608"/>
    </location>
</feature>
<dbReference type="InterPro" id="IPR007696">
    <property type="entry name" value="DNA_mismatch_repair_MutS_core"/>
</dbReference>
<dbReference type="SMART" id="SM00534">
    <property type="entry name" value="MUTSac"/>
    <property type="match status" value="1"/>
</dbReference>
<keyword evidence="7" id="KW-0175">Coiled coil</keyword>
<dbReference type="InterPro" id="IPR002625">
    <property type="entry name" value="Smr_dom"/>
</dbReference>
<dbReference type="GO" id="GO:0030983">
    <property type="term" value="F:mismatched DNA binding"/>
    <property type="evidence" value="ECO:0007669"/>
    <property type="project" value="InterPro"/>
</dbReference>
<dbReference type="InterPro" id="IPR045076">
    <property type="entry name" value="MutS"/>
</dbReference>
<dbReference type="NCBIfam" id="TIGR01069">
    <property type="entry name" value="mutS2"/>
    <property type="match status" value="1"/>
</dbReference>
<evidence type="ECO:0000313" key="9">
    <source>
        <dbReference type="EMBL" id="VAW28470.1"/>
    </source>
</evidence>
<dbReference type="InterPro" id="IPR036187">
    <property type="entry name" value="DNA_mismatch_repair_MutS_sf"/>
</dbReference>
<gene>
    <name evidence="9" type="ORF">MNBD_BACTEROID06-1302</name>
</gene>
<evidence type="ECO:0000256" key="3">
    <source>
        <dbReference type="ARBA" id="ARBA00022801"/>
    </source>
</evidence>
<dbReference type="GO" id="GO:0006298">
    <property type="term" value="P:mismatch repair"/>
    <property type="evidence" value="ECO:0007669"/>
    <property type="project" value="InterPro"/>
</dbReference>
<dbReference type="InterPro" id="IPR036063">
    <property type="entry name" value="Smr_dom_sf"/>
</dbReference>
<evidence type="ECO:0000256" key="5">
    <source>
        <dbReference type="ARBA" id="ARBA00022884"/>
    </source>
</evidence>
<keyword evidence="2" id="KW-0547">Nucleotide-binding</keyword>
<dbReference type="GO" id="GO:0140664">
    <property type="term" value="F:ATP-dependent DNA damage sensor activity"/>
    <property type="evidence" value="ECO:0007669"/>
    <property type="project" value="InterPro"/>
</dbReference>
<dbReference type="SUPFAM" id="SSF52540">
    <property type="entry name" value="P-loop containing nucleoside triphosphate hydrolases"/>
    <property type="match status" value="1"/>
</dbReference>
<evidence type="ECO:0000256" key="1">
    <source>
        <dbReference type="ARBA" id="ARBA00022730"/>
    </source>
</evidence>
<evidence type="ECO:0000256" key="4">
    <source>
        <dbReference type="ARBA" id="ARBA00022840"/>
    </source>
</evidence>